<dbReference type="GO" id="GO:0005829">
    <property type="term" value="C:cytosol"/>
    <property type="evidence" value="ECO:0007669"/>
    <property type="project" value="TreeGrafter"/>
</dbReference>
<protein>
    <recommendedName>
        <fullName evidence="3 9">Glutamate decarboxylase</fullName>
        <ecNumber evidence="3 9">4.1.1.15</ecNumber>
    </recommendedName>
</protein>
<dbReference type="Proteomes" id="UP000761534">
    <property type="component" value="Unassembled WGS sequence"/>
</dbReference>
<dbReference type="Gene3D" id="3.90.1150.160">
    <property type="match status" value="1"/>
</dbReference>
<dbReference type="PANTHER" id="PTHR43321">
    <property type="entry name" value="GLUTAMATE DECARBOXYLASE"/>
    <property type="match status" value="1"/>
</dbReference>
<keyword evidence="11" id="KW-1185">Reference proteome</keyword>
<feature type="modified residue" description="N6-(pyridoxal phosphate)lysine" evidence="7">
    <location>
        <position position="264"/>
    </location>
</feature>
<dbReference type="PANTHER" id="PTHR43321:SF3">
    <property type="entry name" value="GLUTAMATE DECARBOXYLASE"/>
    <property type="match status" value="1"/>
</dbReference>
<evidence type="ECO:0000313" key="11">
    <source>
        <dbReference type="Proteomes" id="UP000761534"/>
    </source>
</evidence>
<evidence type="ECO:0000256" key="1">
    <source>
        <dbReference type="ARBA" id="ARBA00001933"/>
    </source>
</evidence>
<dbReference type="NCBIfam" id="TIGR01788">
    <property type="entry name" value="Glu-decarb-GAD"/>
    <property type="match status" value="1"/>
</dbReference>
<dbReference type="VEuPathDB" id="FungiDB:TRICI_003588"/>
<evidence type="ECO:0000256" key="9">
    <source>
        <dbReference type="RuleBase" id="RU361171"/>
    </source>
</evidence>
<accession>A0A642V3D5</accession>
<organism evidence="10 11">
    <name type="scientific">Trichomonascus ciferrii</name>
    <dbReference type="NCBI Taxonomy" id="44093"/>
    <lineage>
        <taxon>Eukaryota</taxon>
        <taxon>Fungi</taxon>
        <taxon>Dikarya</taxon>
        <taxon>Ascomycota</taxon>
        <taxon>Saccharomycotina</taxon>
        <taxon>Dipodascomycetes</taxon>
        <taxon>Dipodascales</taxon>
        <taxon>Trichomonascaceae</taxon>
        <taxon>Trichomonascus</taxon>
        <taxon>Trichomonascus ciferrii complex</taxon>
    </lineage>
</organism>
<evidence type="ECO:0000256" key="8">
    <source>
        <dbReference type="RuleBase" id="RU000382"/>
    </source>
</evidence>
<dbReference type="InterPro" id="IPR015424">
    <property type="entry name" value="PyrdxlP-dep_Trfase"/>
</dbReference>
<dbReference type="Gene3D" id="3.40.640.10">
    <property type="entry name" value="Type I PLP-dependent aspartate aminotransferase-like (Major domain)"/>
    <property type="match status" value="1"/>
</dbReference>
<comment type="cofactor">
    <cofactor evidence="1 7 8">
        <name>pyridoxal 5'-phosphate</name>
        <dbReference type="ChEBI" id="CHEBI:597326"/>
    </cofactor>
</comment>
<evidence type="ECO:0000313" key="10">
    <source>
        <dbReference type="EMBL" id="KAA8912186.1"/>
    </source>
</evidence>
<dbReference type="GO" id="GO:0004351">
    <property type="term" value="F:glutamate decarboxylase activity"/>
    <property type="evidence" value="ECO:0007669"/>
    <property type="project" value="UniProtKB-EC"/>
</dbReference>
<keyword evidence="9" id="KW-0210">Decarboxylase</keyword>
<dbReference type="InterPro" id="IPR015421">
    <property type="entry name" value="PyrdxlP-dep_Trfase_major"/>
</dbReference>
<keyword evidence="5 8" id="KW-0456">Lyase</keyword>
<evidence type="ECO:0000256" key="6">
    <source>
        <dbReference type="ARBA" id="ARBA00048868"/>
    </source>
</evidence>
<dbReference type="InterPro" id="IPR002129">
    <property type="entry name" value="PyrdxlP-dep_de-COase"/>
</dbReference>
<dbReference type="InterPro" id="IPR010107">
    <property type="entry name" value="Glutamate_decarboxylase"/>
</dbReference>
<evidence type="ECO:0000256" key="2">
    <source>
        <dbReference type="ARBA" id="ARBA00009533"/>
    </source>
</evidence>
<name>A0A642V3D5_9ASCO</name>
<evidence type="ECO:0000256" key="4">
    <source>
        <dbReference type="ARBA" id="ARBA00022898"/>
    </source>
</evidence>
<dbReference type="OrthoDB" id="5152799at2759"/>
<dbReference type="Gene3D" id="4.10.280.50">
    <property type="match status" value="1"/>
</dbReference>
<dbReference type="GO" id="GO:0030170">
    <property type="term" value="F:pyridoxal phosphate binding"/>
    <property type="evidence" value="ECO:0007669"/>
    <property type="project" value="InterPro"/>
</dbReference>
<reference evidence="10" key="1">
    <citation type="journal article" date="2019" name="G3 (Bethesda)">
        <title>Genome Assemblies of Two Rare Opportunistic Yeast Pathogens: Diutina rugosa (syn. Candida rugosa) and Trichomonascus ciferrii (syn. Candida ciferrii).</title>
        <authorList>
            <person name="Mixao V."/>
            <person name="Saus E."/>
            <person name="Hansen A.P."/>
            <person name="Lass-Florl C."/>
            <person name="Gabaldon T."/>
        </authorList>
    </citation>
    <scope>NUCLEOTIDE SEQUENCE</scope>
    <source>
        <strain evidence="10">CBS 4856</strain>
    </source>
</reference>
<evidence type="ECO:0000256" key="3">
    <source>
        <dbReference type="ARBA" id="ARBA00012421"/>
    </source>
</evidence>
<comment type="catalytic activity">
    <reaction evidence="6 9">
        <text>L-glutamate + H(+) = 4-aminobutanoate + CO2</text>
        <dbReference type="Rhea" id="RHEA:17785"/>
        <dbReference type="ChEBI" id="CHEBI:15378"/>
        <dbReference type="ChEBI" id="CHEBI:16526"/>
        <dbReference type="ChEBI" id="CHEBI:29985"/>
        <dbReference type="ChEBI" id="CHEBI:59888"/>
        <dbReference type="EC" id="4.1.1.15"/>
    </reaction>
</comment>
<dbReference type="Pfam" id="PF00282">
    <property type="entry name" value="Pyridoxal_deC"/>
    <property type="match status" value="1"/>
</dbReference>
<dbReference type="GO" id="GO:0006538">
    <property type="term" value="P:L-glutamate catabolic process"/>
    <property type="evidence" value="ECO:0007669"/>
    <property type="project" value="TreeGrafter"/>
</dbReference>
<dbReference type="SUPFAM" id="SSF53383">
    <property type="entry name" value="PLP-dependent transferases"/>
    <property type="match status" value="1"/>
</dbReference>
<dbReference type="EMBL" id="SWFS01000263">
    <property type="protein sequence ID" value="KAA8912186.1"/>
    <property type="molecule type" value="Genomic_DNA"/>
</dbReference>
<proteinExistence type="inferred from homology"/>
<evidence type="ECO:0000256" key="7">
    <source>
        <dbReference type="PIRSR" id="PIRSR602129-50"/>
    </source>
</evidence>
<dbReference type="FunFam" id="3.40.640.10:FF:000017">
    <property type="entry name" value="Glutamate decarboxylase"/>
    <property type="match status" value="1"/>
</dbReference>
<evidence type="ECO:0000256" key="5">
    <source>
        <dbReference type="ARBA" id="ARBA00023239"/>
    </source>
</evidence>
<dbReference type="AlphaFoldDB" id="A0A642V3D5"/>
<comment type="caution">
    <text evidence="10">The sequence shown here is derived from an EMBL/GenBank/DDBJ whole genome shotgun (WGS) entry which is preliminary data.</text>
</comment>
<gene>
    <name evidence="10" type="ORF">TRICI_003588</name>
</gene>
<dbReference type="EC" id="4.1.1.15" evidence="3 9"/>
<sequence>MHTKEQREHYTVEPVPKFHIQEKGLPKDEAFKFIHNDLELDGRPLLNMASFVNTYIDEPATQLAIENITKNLADNSEYPALMEIHQRCVTMISHLWNVPEGNTAVGTATTGSSEAIHLGGLAMKRRWEAKRKEAGKSTAKPNILMGANAQVALEKFARYFDVECRIIPVSDDSRYVLDPKRVREQLDENTIGIYVILGSTYTGHYEDVQAVSDLLDSYEKETGHDIPIHVDGASGGFVAPFLHPNVKWDFRVDRVKSINTSGHKFGLATAGVGWILWKDRKYLPDNLVFTLKYLGGDEETYTLNFSRPGYQVIHQYYNLVTLGMEGYRKQHGTSLANARLLSMFLDSTGYFEVLSDIHRKKGVFGYQGVDAVQEPKDISKDHEYYNPGLPVVAFKLSEDFTKEYPEIPQSAIASLLKIRGYIVPNYPLPPNSEKTEVLRVVVRNTMTVGLLDKFMEDVVHIVEQLMKAAEMHRDKRLREASESELAEHAKEMLKVAVMGGEASGEHEQDWKVSRPIC</sequence>
<keyword evidence="4 7" id="KW-0663">Pyridoxal phosphate</keyword>
<comment type="similarity">
    <text evidence="2 8">Belongs to the group II decarboxylase family.</text>
</comment>